<feature type="region of interest" description="Disordered" evidence="1">
    <location>
        <begin position="1"/>
        <end position="27"/>
    </location>
</feature>
<evidence type="ECO:0000256" key="1">
    <source>
        <dbReference type="SAM" id="MobiDB-lite"/>
    </source>
</evidence>
<proteinExistence type="predicted"/>
<dbReference type="EMBL" id="MW678942">
    <property type="protein sequence ID" value="QXN75598.1"/>
    <property type="molecule type" value="Genomic_DNA"/>
</dbReference>
<feature type="compositionally biased region" description="Polar residues" evidence="1">
    <location>
        <begin position="54"/>
        <end position="64"/>
    </location>
</feature>
<protein>
    <submittedName>
        <fullName evidence="2">Capsid protein</fullName>
    </submittedName>
</protein>
<accession>A0A8F5MM49</accession>
<evidence type="ECO:0000313" key="2">
    <source>
        <dbReference type="EMBL" id="QXN75598.1"/>
    </source>
</evidence>
<reference evidence="2" key="1">
    <citation type="submission" date="2021-02" db="EMBL/GenBank/DDBJ databases">
        <title>Agricultural practices are the primary influencer of seasonal variation in a dryland aerobiome.</title>
        <authorList>
            <person name="Finn D.R."/>
            <person name="Maldonado J."/>
            <person name="Schmidlin K."/>
            <person name="Kraberger S."/>
            <person name="Fontenele R.S."/>
            <person name="Herckes P."/>
            <person name="Fraser M."/>
            <person name="Garcia-Pichel F."/>
            <person name="Varsani A."/>
        </authorList>
    </citation>
    <scope>NUCLEOTIDE SEQUENCE</scope>
    <source>
        <strain evidence="2">D12_1029</strain>
    </source>
</reference>
<feature type="region of interest" description="Disordered" evidence="1">
    <location>
        <begin position="51"/>
        <end position="71"/>
    </location>
</feature>
<name>A0A8F5MM49_9VIRU</name>
<sequence>MAYFRRSRYRKRRTRRSRYGRRTRTTRRNYRYRNRARVTTRRIRTIAARKAKDTMTSLPFTQDTPPAPMNPGEPVRITGESFWGFVWNASGRQRGVSATGSEFLNRETRLKQRCFLKGVAEDMNFLTNSDASWTHRRIVFLDRGETVRDAMPPNTAVVAIGSVGYVRPLWAVLNVTASTEPGATAWADISDVLFDGQRNVDWSTYLTAKTDPQRVKTLYDRTTTIRSGNDRGLWQVKRFWHPVNRTIIYDDDEEAGNVVSRPWSSGMGSCGDVIVVDMFGCPDGTTDDQLSIGTQARVYWHEGQGY</sequence>
<organism evidence="2">
    <name type="scientific">Genomoviridae sp</name>
    <dbReference type="NCBI Taxonomy" id="2202565"/>
    <lineage>
        <taxon>Viruses</taxon>
        <taxon>Monodnaviria</taxon>
        <taxon>Shotokuvirae</taxon>
        <taxon>Cressdnaviricota</taxon>
        <taxon>Repensiviricetes</taxon>
        <taxon>Geplafuvirales</taxon>
        <taxon>Genomoviridae</taxon>
    </lineage>
</organism>